<proteinExistence type="predicted"/>
<dbReference type="AlphaFoldDB" id="A0A9W5Z2V6"/>
<dbReference type="InterPro" id="IPR036852">
    <property type="entry name" value="Peptidase_S8/S53_dom_sf"/>
</dbReference>
<protein>
    <recommendedName>
        <fullName evidence="6">Peptidase S8/S53 domain-containing protein</fullName>
    </recommendedName>
</protein>
<feature type="compositionally biased region" description="Polar residues" evidence="3">
    <location>
        <begin position="302"/>
        <end position="313"/>
    </location>
</feature>
<evidence type="ECO:0008006" key="6">
    <source>
        <dbReference type="Google" id="ProtNLM"/>
    </source>
</evidence>
<accession>A0A9W5Z2V6</accession>
<comment type="caution">
    <text evidence="4">The sequence shown here is derived from an EMBL/GenBank/DDBJ whole genome shotgun (WGS) entry which is preliminary data.</text>
</comment>
<keyword evidence="2" id="KW-0865">Zymogen</keyword>
<dbReference type="EMBL" id="BROQ01000224">
    <property type="protein sequence ID" value="GKZ27512.1"/>
    <property type="molecule type" value="Genomic_DNA"/>
</dbReference>
<name>A0A9W5Z2V6_9EURO</name>
<sequence length="892" mass="99382">MGINGKAEGVKDAVLKLSTQHSLNDLDRKQALKVLGKGKQVSMEKKAARALHEKLTDYVGNAERTFHSEVDVREEVINQFAISGKLEYLLTVNKFGETILHHIFSEIVDGAFSFDKLKSLIRLLLLIDPKLPSEPNTTRQTPLYTVMVSGLDYSCKQQIVDFVCEDGPGADAAFHSLILTSATNDHALHNMIFQGVQVDFSRMKRTWERLEKLPDRSVTSALQARNSQGLTCLHLALSQPFTSVKLRWAEDLAGFKPSLLGEQSKGSDVKGLAPLQYFYHIRNASSGGAVVPKTARRDLSDGTGNKLSNSRGSSKPEVPPAEASVTAAQLDEMENKLKRVCLLNFDAPTLDDIIYTKDNLCQIHFELQEGDEVSIRSLSRLAKHLRPDKLLNRVYIPKVNVRWDDDGGDDTTASLRSDIQRWSCRSRTDYCLIFHWLKKQAQVGKVLEIAVDDLPTDHSQPHSDEAIRYCLQDLQIEVWNWKRHDIPTTLLFEVARDSLRILYLYCSGLNAVLESWSSKDGLPRLRKVEPFCAHTAMETMDADPLRERIHIDRVLICFKGLEPVGTIHKYKEAFEERLKKNFDAVNGRELTVEGHIVHPHSARHAQTNRAIKVKKEGEDGYEEQEWLRHMDGFAARVAELDGNPGEIRVALIDDGVRSNIAGLDDSIAAGKSFATTKSSASTRSSNYNTSQFGHGTVMALCIRRMCPKVRLEAVEDHKILLFCANPDKGSAAENDTYPTKIDSTFVFCVGAARRDGVPWNEINPADKSCDLLLPGVELSMPEESSVEGSKGLSPDEYRKYNGSSLSCALAAGLAAILLHVANTVCEDSEQWKDLRLKDGMKKAFHSLGKTQHGWIPVERSLGNSLLGGGSQGLMHFLRYKLVPKMLGQESSI</sequence>
<reference evidence="4" key="1">
    <citation type="submission" date="2022-07" db="EMBL/GenBank/DDBJ databases">
        <title>Taxonomy of Aspergillus series Nigri: significant species reduction supported by multi-species coalescent approaches.</title>
        <authorList>
            <person name="Bian C."/>
            <person name="Kusuya Y."/>
            <person name="Sklenar F."/>
            <person name="D'hooge E."/>
            <person name="Yaguchi T."/>
            <person name="Takahashi H."/>
            <person name="Hubka V."/>
        </authorList>
    </citation>
    <scope>NUCLEOTIDE SEQUENCE</scope>
    <source>
        <strain evidence="4">CBS 733.88</strain>
    </source>
</reference>
<organism evidence="4 5">
    <name type="scientific">Aspergillus brasiliensis</name>
    <dbReference type="NCBI Taxonomy" id="319629"/>
    <lineage>
        <taxon>Eukaryota</taxon>
        <taxon>Fungi</taxon>
        <taxon>Dikarya</taxon>
        <taxon>Ascomycota</taxon>
        <taxon>Pezizomycotina</taxon>
        <taxon>Eurotiomycetes</taxon>
        <taxon>Eurotiomycetidae</taxon>
        <taxon>Eurotiales</taxon>
        <taxon>Aspergillaceae</taxon>
        <taxon>Aspergillus</taxon>
        <taxon>Aspergillus subgen. Circumdati</taxon>
    </lineage>
</organism>
<dbReference type="Proteomes" id="UP001143548">
    <property type="component" value="Unassembled WGS sequence"/>
</dbReference>
<evidence type="ECO:0000313" key="5">
    <source>
        <dbReference type="Proteomes" id="UP001143548"/>
    </source>
</evidence>
<evidence type="ECO:0000313" key="4">
    <source>
        <dbReference type="EMBL" id="GKZ27512.1"/>
    </source>
</evidence>
<keyword evidence="1" id="KW-0732">Signal</keyword>
<dbReference type="GO" id="GO:0006508">
    <property type="term" value="P:proteolysis"/>
    <property type="evidence" value="ECO:0007669"/>
    <property type="project" value="InterPro"/>
</dbReference>
<dbReference type="SUPFAM" id="SSF52743">
    <property type="entry name" value="Subtilisin-like"/>
    <property type="match status" value="1"/>
</dbReference>
<gene>
    <name evidence="4" type="ORF">AbraCBS73388_004827</name>
</gene>
<evidence type="ECO:0000256" key="3">
    <source>
        <dbReference type="SAM" id="MobiDB-lite"/>
    </source>
</evidence>
<dbReference type="Gene3D" id="3.40.50.200">
    <property type="entry name" value="Peptidase S8/S53 domain"/>
    <property type="match status" value="1"/>
</dbReference>
<feature type="region of interest" description="Disordered" evidence="3">
    <location>
        <begin position="290"/>
        <end position="322"/>
    </location>
</feature>
<dbReference type="GO" id="GO:0004252">
    <property type="term" value="F:serine-type endopeptidase activity"/>
    <property type="evidence" value="ECO:0007669"/>
    <property type="project" value="InterPro"/>
</dbReference>
<evidence type="ECO:0000256" key="2">
    <source>
        <dbReference type="ARBA" id="ARBA00023145"/>
    </source>
</evidence>
<evidence type="ECO:0000256" key="1">
    <source>
        <dbReference type="ARBA" id="ARBA00022729"/>
    </source>
</evidence>